<organism evidence="5 6">
    <name type="scientific">Thioalkalivibrio halophilus</name>
    <dbReference type="NCBI Taxonomy" id="252474"/>
    <lineage>
        <taxon>Bacteria</taxon>
        <taxon>Pseudomonadati</taxon>
        <taxon>Pseudomonadota</taxon>
        <taxon>Gammaproteobacteria</taxon>
        <taxon>Chromatiales</taxon>
        <taxon>Ectothiorhodospiraceae</taxon>
        <taxon>Thioalkalivibrio</taxon>
    </lineage>
</organism>
<dbReference type="RefSeq" id="WP_077243579.1">
    <property type="nucleotide sequence ID" value="NZ_MUZR01000005.1"/>
</dbReference>
<feature type="binding site" evidence="4">
    <location>
        <position position="203"/>
    </location>
    <ligand>
        <name>a divalent metal cation</name>
        <dbReference type="ChEBI" id="CHEBI:60240"/>
        <label>1</label>
    </ligand>
</feature>
<evidence type="ECO:0000256" key="2">
    <source>
        <dbReference type="ARBA" id="ARBA00022723"/>
    </source>
</evidence>
<feature type="binding site" evidence="4">
    <location>
        <position position="153"/>
    </location>
    <ligand>
        <name>a divalent metal cation</name>
        <dbReference type="ChEBI" id="CHEBI:60240"/>
        <label>2</label>
    </ligand>
</feature>
<dbReference type="EMBL" id="MUZR01000005">
    <property type="protein sequence ID" value="OOC11241.1"/>
    <property type="molecule type" value="Genomic_DNA"/>
</dbReference>
<accession>A0A1V3A1M9</accession>
<evidence type="ECO:0000256" key="1">
    <source>
        <dbReference type="ARBA" id="ARBA00009275"/>
    </source>
</evidence>
<keyword evidence="6" id="KW-1185">Reference proteome</keyword>
<dbReference type="Gene3D" id="3.20.20.140">
    <property type="entry name" value="Metal-dependent hydrolases"/>
    <property type="match status" value="1"/>
</dbReference>
<evidence type="ECO:0000256" key="3">
    <source>
        <dbReference type="ARBA" id="ARBA00022801"/>
    </source>
</evidence>
<protein>
    <submittedName>
        <fullName evidence="5">DNAase</fullName>
    </submittedName>
</protein>
<dbReference type="GO" id="GO:0016788">
    <property type="term" value="F:hydrolase activity, acting on ester bonds"/>
    <property type="evidence" value="ECO:0007669"/>
    <property type="project" value="InterPro"/>
</dbReference>
<dbReference type="PROSITE" id="PS01137">
    <property type="entry name" value="TATD_1"/>
    <property type="match status" value="1"/>
</dbReference>
<dbReference type="PANTHER" id="PTHR46124">
    <property type="entry name" value="D-AMINOACYL-TRNA DEACYLASE"/>
    <property type="match status" value="1"/>
</dbReference>
<keyword evidence="3" id="KW-0378">Hydrolase</keyword>
<dbReference type="AlphaFoldDB" id="A0A1V3A1M9"/>
<reference evidence="5 6" key="1">
    <citation type="submission" date="2017-02" db="EMBL/GenBank/DDBJ databases">
        <title>Genomic diversity within the haloalkaliphilic genus Thioalkalivibrio.</title>
        <authorList>
            <person name="Ahn A.-C."/>
            <person name="Meier-Kolthoff J."/>
            <person name="Overmars L."/>
            <person name="Richter M."/>
            <person name="Woyke T."/>
            <person name="Sorokin D.Y."/>
            <person name="Muyzer G."/>
        </authorList>
    </citation>
    <scope>NUCLEOTIDE SEQUENCE [LARGE SCALE GENOMIC DNA]</scope>
    <source>
        <strain evidence="5 6">HL17</strain>
    </source>
</reference>
<dbReference type="STRING" id="252474.B1A74_01645"/>
<feature type="binding site" evidence="4">
    <location>
        <position position="7"/>
    </location>
    <ligand>
        <name>a divalent metal cation</name>
        <dbReference type="ChEBI" id="CHEBI:60240"/>
        <label>1</label>
    </ligand>
</feature>
<dbReference type="CDD" id="cd01310">
    <property type="entry name" value="TatD_DNAse"/>
    <property type="match status" value="1"/>
</dbReference>
<dbReference type="PIRSF" id="PIRSF005902">
    <property type="entry name" value="DNase_TatD"/>
    <property type="match status" value="1"/>
</dbReference>
<dbReference type="PROSITE" id="PS01090">
    <property type="entry name" value="TATD_2"/>
    <property type="match status" value="1"/>
</dbReference>
<dbReference type="InterPro" id="IPR018228">
    <property type="entry name" value="DNase_TatD-rel_CS"/>
</dbReference>
<dbReference type="Proteomes" id="UP000189177">
    <property type="component" value="Unassembled WGS sequence"/>
</dbReference>
<dbReference type="GO" id="GO:0005829">
    <property type="term" value="C:cytosol"/>
    <property type="evidence" value="ECO:0007669"/>
    <property type="project" value="TreeGrafter"/>
</dbReference>
<dbReference type="SUPFAM" id="SSF51556">
    <property type="entry name" value="Metallo-dependent hydrolases"/>
    <property type="match status" value="1"/>
</dbReference>
<evidence type="ECO:0000313" key="6">
    <source>
        <dbReference type="Proteomes" id="UP000189177"/>
    </source>
</evidence>
<feature type="binding site" evidence="4">
    <location>
        <position position="9"/>
    </location>
    <ligand>
        <name>a divalent metal cation</name>
        <dbReference type="ChEBI" id="CHEBI:60240"/>
        <label>1</label>
    </ligand>
</feature>
<dbReference type="PANTHER" id="PTHR46124:SF3">
    <property type="entry name" value="HYDROLASE"/>
    <property type="match status" value="1"/>
</dbReference>
<dbReference type="FunFam" id="3.20.20.140:FF:000005">
    <property type="entry name" value="TatD family hydrolase"/>
    <property type="match status" value="1"/>
</dbReference>
<name>A0A1V3A1M9_9GAMM</name>
<dbReference type="OrthoDB" id="9810005at2"/>
<dbReference type="Pfam" id="PF01026">
    <property type="entry name" value="TatD_DNase"/>
    <property type="match status" value="1"/>
</dbReference>
<dbReference type="InterPro" id="IPR032466">
    <property type="entry name" value="Metal_Hydrolase"/>
</dbReference>
<comment type="similarity">
    <text evidence="1">Belongs to the metallo-dependent hydrolases superfamily. TatD-type hydrolase family.</text>
</comment>
<comment type="caution">
    <text evidence="5">The sequence shown here is derived from an EMBL/GenBank/DDBJ whole genome shotgun (WGS) entry which is preliminary data.</text>
</comment>
<evidence type="ECO:0000313" key="5">
    <source>
        <dbReference type="EMBL" id="OOC11241.1"/>
    </source>
</evidence>
<proteinExistence type="inferred from homology"/>
<dbReference type="InterPro" id="IPR001130">
    <property type="entry name" value="TatD-like"/>
</dbReference>
<evidence type="ECO:0000256" key="4">
    <source>
        <dbReference type="PIRSR" id="PIRSR005902-1"/>
    </source>
</evidence>
<keyword evidence="2 4" id="KW-0479">Metal-binding</keyword>
<gene>
    <name evidence="5" type="ORF">B1A74_01645</name>
</gene>
<dbReference type="GO" id="GO:0046872">
    <property type="term" value="F:metal ion binding"/>
    <property type="evidence" value="ECO:0007669"/>
    <property type="project" value="UniProtKB-KW"/>
</dbReference>
<sequence length="263" mass="29041">MELFDTHVHLDLDPFDPDRPAVLDRARAAGVTQMVLPGVTRDRWADMDALARREPGLYVARGLHPVFLEQHADADLDALDAALDADPQAVAVGETGLDGFVAELDFDTQWRFYTAQLAIAHNHDLPVILHCRRAVDAILKGLRQHPGVTAILHSFSGSEQQARQAVDRGCVLGFGGPVTFDRARRLQRIVRDLPEEALVLETDAPDQPLAGHRGERNEPAMIAGVNAAVARLRNTDPVSTAILTTRNARRVFRLDTVRTNERH</sequence>
<feature type="binding site" evidence="4">
    <location>
        <position position="94"/>
    </location>
    <ligand>
        <name>a divalent metal cation</name>
        <dbReference type="ChEBI" id="CHEBI:60240"/>
        <label>1</label>
    </ligand>
</feature>
<feature type="binding site" evidence="4">
    <location>
        <position position="130"/>
    </location>
    <ligand>
        <name>a divalent metal cation</name>
        <dbReference type="ChEBI" id="CHEBI:60240"/>
        <label>2</label>
    </ligand>
</feature>